<protein>
    <recommendedName>
        <fullName evidence="5">Attractin/MKLN-like beta-propeller domain-containing protein</fullName>
    </recommendedName>
</protein>
<reference evidence="6" key="1">
    <citation type="submission" date="2020-05" db="EMBL/GenBank/DDBJ databases">
        <title>Chitinophaga laudate sp. nov., isolated from a tropical peat swamp.</title>
        <authorList>
            <person name="Goh C.B.S."/>
            <person name="Lee M.S."/>
            <person name="Parimannan S."/>
            <person name="Pasbakhsh P."/>
            <person name="Yule C.M."/>
            <person name="Rajandas H."/>
            <person name="Loke S."/>
            <person name="Croft L."/>
            <person name="Tan J.B.L."/>
        </authorList>
    </citation>
    <scope>NUCLEOTIDE SEQUENCE</scope>
    <source>
        <strain evidence="6">Mgbs1</strain>
    </source>
</reference>
<organism evidence="6 7">
    <name type="scientific">Chitinophaga solisilvae</name>
    <dbReference type="NCBI Taxonomy" id="1233460"/>
    <lineage>
        <taxon>Bacteria</taxon>
        <taxon>Pseudomonadati</taxon>
        <taxon>Bacteroidota</taxon>
        <taxon>Chitinophagia</taxon>
        <taxon>Chitinophagales</taxon>
        <taxon>Chitinophagaceae</taxon>
        <taxon>Chitinophaga</taxon>
    </lineage>
</organism>
<dbReference type="AlphaFoldDB" id="A0A433WQ55"/>
<evidence type="ECO:0000256" key="1">
    <source>
        <dbReference type="ARBA" id="ARBA00022441"/>
    </source>
</evidence>
<dbReference type="SUPFAM" id="SSF117281">
    <property type="entry name" value="Kelch motif"/>
    <property type="match status" value="2"/>
</dbReference>
<keyword evidence="4" id="KW-0732">Signal</keyword>
<evidence type="ECO:0000313" key="7">
    <source>
        <dbReference type="Proteomes" id="UP000281028"/>
    </source>
</evidence>
<sequence length="391" mass="40992">MKTRSTLTLLAVCLFAPVIFSACSKSSTPAPGPGTGPGPGPGAGPAKLQFKGTAQLSQARIGLMAAATGTRFLFAGGRPGLANSDVVDIYDASGNTWSAARLKDTREEHAAVAAGNKILVAGGSAFYSGKNVIAGVEIYDVTTGAWTFEQLRVPIRNLSAAGIQNKIFIAGGVVLDKDSGCCVVTKEVNIYDVSTGKWSYEVLSEARRDIGLGAAGSKVVFAGGQGHSNVSGGYFADKVDIYDLAAKTWSTARLSEARDHLQAVAAGNFIFFIGGRISNFSATPWSKKIDVYEVTTNKWSTLEMSEDREDFAVAAIGDKIVIAGGYSNAKAAYLKSVEVYDIPSGKWEKLELSIARSKLAAAAAGKKLLIGGGFEELAGFSKTVDIFELSQ</sequence>
<proteinExistence type="predicted"/>
<feature type="chain" id="PRO_5043635596" description="Attractin/MKLN-like beta-propeller domain-containing protein" evidence="4">
    <location>
        <begin position="22"/>
        <end position="391"/>
    </location>
</feature>
<dbReference type="SMART" id="SM00612">
    <property type="entry name" value="Kelch"/>
    <property type="match status" value="3"/>
</dbReference>
<evidence type="ECO:0000256" key="4">
    <source>
        <dbReference type="SAM" id="SignalP"/>
    </source>
</evidence>
<dbReference type="Pfam" id="PF24981">
    <property type="entry name" value="Beta-prop_ATRN-LZTR1"/>
    <property type="match status" value="1"/>
</dbReference>
<dbReference type="InterPro" id="IPR015915">
    <property type="entry name" value="Kelch-typ_b-propeller"/>
</dbReference>
<name>A0A433WQ55_9BACT</name>
<dbReference type="Gene3D" id="2.120.10.80">
    <property type="entry name" value="Kelch-type beta propeller"/>
    <property type="match status" value="2"/>
</dbReference>
<keyword evidence="2" id="KW-0677">Repeat</keyword>
<feature type="compositionally biased region" description="Pro residues" evidence="3">
    <location>
        <begin position="30"/>
        <end position="42"/>
    </location>
</feature>
<accession>A0A433WQ55</accession>
<dbReference type="Proteomes" id="UP000281028">
    <property type="component" value="Unassembled WGS sequence"/>
</dbReference>
<evidence type="ECO:0000256" key="3">
    <source>
        <dbReference type="SAM" id="MobiDB-lite"/>
    </source>
</evidence>
<comment type="caution">
    <text evidence="6">The sequence shown here is derived from an EMBL/GenBank/DDBJ whole genome shotgun (WGS) entry which is preliminary data.</text>
</comment>
<dbReference type="InterPro" id="IPR056737">
    <property type="entry name" value="Beta-prop_ATRN-MKLN-like"/>
</dbReference>
<keyword evidence="1" id="KW-0880">Kelch repeat</keyword>
<evidence type="ECO:0000313" key="6">
    <source>
        <dbReference type="EMBL" id="NSL86911.1"/>
    </source>
</evidence>
<evidence type="ECO:0000259" key="5">
    <source>
        <dbReference type="Pfam" id="PF24981"/>
    </source>
</evidence>
<dbReference type="InterPro" id="IPR006652">
    <property type="entry name" value="Kelch_1"/>
</dbReference>
<keyword evidence="7" id="KW-1185">Reference proteome</keyword>
<dbReference type="PANTHER" id="PTHR46344:SF27">
    <property type="entry name" value="KELCH REPEAT SUPERFAMILY PROTEIN"/>
    <property type="match status" value="1"/>
</dbReference>
<dbReference type="EMBL" id="RIAR02000001">
    <property type="protein sequence ID" value="NSL86911.1"/>
    <property type="molecule type" value="Genomic_DNA"/>
</dbReference>
<gene>
    <name evidence="6" type="ORF">ECE50_008725</name>
</gene>
<feature type="region of interest" description="Disordered" evidence="3">
    <location>
        <begin position="26"/>
        <end position="46"/>
    </location>
</feature>
<feature type="signal peptide" evidence="4">
    <location>
        <begin position="1"/>
        <end position="21"/>
    </location>
</feature>
<dbReference type="OrthoDB" id="9805017at2"/>
<dbReference type="PROSITE" id="PS51257">
    <property type="entry name" value="PROKAR_LIPOPROTEIN"/>
    <property type="match status" value="1"/>
</dbReference>
<dbReference type="PANTHER" id="PTHR46344">
    <property type="entry name" value="OS02G0202900 PROTEIN"/>
    <property type="match status" value="1"/>
</dbReference>
<feature type="domain" description="Attractin/MKLN-like beta-propeller" evidence="5">
    <location>
        <begin position="81"/>
        <end position="327"/>
    </location>
</feature>
<evidence type="ECO:0000256" key="2">
    <source>
        <dbReference type="ARBA" id="ARBA00022737"/>
    </source>
</evidence>